<evidence type="ECO:0000259" key="9">
    <source>
        <dbReference type="PROSITE" id="PS50928"/>
    </source>
</evidence>
<dbReference type="SUPFAM" id="SSF161098">
    <property type="entry name" value="MetI-like"/>
    <property type="match status" value="1"/>
</dbReference>
<dbReference type="Pfam" id="PF00528">
    <property type="entry name" value="BPD_transp_1"/>
    <property type="match status" value="1"/>
</dbReference>
<proteinExistence type="inferred from homology"/>
<keyword evidence="3" id="KW-1003">Cell membrane</keyword>
<keyword evidence="4 7" id="KW-0812">Transmembrane</keyword>
<gene>
    <name evidence="10" type="primary">sugA_2</name>
    <name evidence="10" type="ORF">NTH_00371</name>
</gene>
<evidence type="ECO:0000256" key="5">
    <source>
        <dbReference type="ARBA" id="ARBA00022989"/>
    </source>
</evidence>
<feature type="transmembrane region" description="Helical" evidence="7">
    <location>
        <begin position="306"/>
        <end position="330"/>
    </location>
</feature>
<feature type="transmembrane region" description="Helical" evidence="7">
    <location>
        <begin position="43"/>
        <end position="63"/>
    </location>
</feature>
<evidence type="ECO:0000313" key="11">
    <source>
        <dbReference type="Proteomes" id="UP001342418"/>
    </source>
</evidence>
<feature type="transmembrane region" description="Helical" evidence="7">
    <location>
        <begin position="152"/>
        <end position="172"/>
    </location>
</feature>
<dbReference type="PANTHER" id="PTHR43005:SF2">
    <property type="entry name" value="INTEGRAL MEMBRANE SUGAR TRANSPORT PROTEIN"/>
    <property type="match status" value="1"/>
</dbReference>
<name>A0ABY5MFG5_9HYPH</name>
<keyword evidence="11" id="KW-1185">Reference proteome</keyword>
<evidence type="ECO:0000256" key="8">
    <source>
        <dbReference type="SAM" id="MobiDB-lite"/>
    </source>
</evidence>
<evidence type="ECO:0000256" key="7">
    <source>
        <dbReference type="RuleBase" id="RU363032"/>
    </source>
</evidence>
<keyword evidence="6 7" id="KW-0472">Membrane</keyword>
<evidence type="ECO:0000256" key="4">
    <source>
        <dbReference type="ARBA" id="ARBA00022692"/>
    </source>
</evidence>
<evidence type="ECO:0000256" key="6">
    <source>
        <dbReference type="ARBA" id="ARBA00023136"/>
    </source>
</evidence>
<feature type="compositionally biased region" description="Basic and acidic residues" evidence="8">
    <location>
        <begin position="18"/>
        <end position="30"/>
    </location>
</feature>
<feature type="transmembrane region" description="Helical" evidence="7">
    <location>
        <begin position="248"/>
        <end position="270"/>
    </location>
</feature>
<dbReference type="PROSITE" id="PS50928">
    <property type="entry name" value="ABC_TM1"/>
    <property type="match status" value="1"/>
</dbReference>
<comment type="similarity">
    <text evidence="7">Belongs to the binding-protein-dependent transport system permease family.</text>
</comment>
<accession>A0ABY5MFG5</accession>
<feature type="transmembrane region" description="Helical" evidence="7">
    <location>
        <begin position="121"/>
        <end position="140"/>
    </location>
</feature>
<evidence type="ECO:0000256" key="1">
    <source>
        <dbReference type="ARBA" id="ARBA00004651"/>
    </source>
</evidence>
<protein>
    <submittedName>
        <fullName evidence="10">Trehalose transport system permease protein SugA</fullName>
    </submittedName>
</protein>
<evidence type="ECO:0000256" key="2">
    <source>
        <dbReference type="ARBA" id="ARBA00022448"/>
    </source>
</evidence>
<dbReference type="InterPro" id="IPR000515">
    <property type="entry name" value="MetI-like"/>
</dbReference>
<evidence type="ECO:0000256" key="3">
    <source>
        <dbReference type="ARBA" id="ARBA00022475"/>
    </source>
</evidence>
<dbReference type="Proteomes" id="UP001342418">
    <property type="component" value="Chromosome"/>
</dbReference>
<keyword evidence="2 7" id="KW-0813">Transport</keyword>
<dbReference type="CDD" id="cd06261">
    <property type="entry name" value="TM_PBP2"/>
    <property type="match status" value="1"/>
</dbReference>
<dbReference type="PANTHER" id="PTHR43005">
    <property type="entry name" value="BLR7065 PROTEIN"/>
    <property type="match status" value="1"/>
</dbReference>
<dbReference type="InterPro" id="IPR035906">
    <property type="entry name" value="MetI-like_sf"/>
</dbReference>
<dbReference type="Gene3D" id="1.10.3720.10">
    <property type="entry name" value="MetI-like"/>
    <property type="match status" value="1"/>
</dbReference>
<feature type="region of interest" description="Disordered" evidence="8">
    <location>
        <begin position="1"/>
        <end position="30"/>
    </location>
</feature>
<feature type="transmembrane region" description="Helical" evidence="7">
    <location>
        <begin position="203"/>
        <end position="227"/>
    </location>
</feature>
<evidence type="ECO:0000313" key="10">
    <source>
        <dbReference type="EMBL" id="UUP15931.1"/>
    </source>
</evidence>
<dbReference type="EMBL" id="CP030941">
    <property type="protein sequence ID" value="UUP15931.1"/>
    <property type="molecule type" value="Genomic_DNA"/>
</dbReference>
<feature type="domain" description="ABC transmembrane type-1" evidence="9">
    <location>
        <begin position="115"/>
        <end position="329"/>
    </location>
</feature>
<sequence length="339" mass="38218">MDVGAVPVASDRGGARPAHGEKGEVRVRRTDPSALSRQRIASAWLFLSPMLAVLAAVAAYPLIRTFYFSFTDASIDLIDEAQWVGFRNYLEYVDYGEGEGEYFGLLVDERWWRAVWNTLRFTFLSVTFETAFGLVVALVLNTNFRGRALVRAAVLIPWAIPTIVSAKMWAWMMHDQFGILNDMLMRLHVIAEPVAWTASDQTAMLAVLIVDVWKTTPFMALLILAGLQMIPADIYEAAKLDGISPVRVFWRVTWPLVLPAVLVAVVFRALDALRVFDIIYVLTPNNDATRTMSIFARENLFDFDQFAYGSAASTLLFLIIAMLTISFIWATRMNVEREE</sequence>
<comment type="subcellular location">
    <subcellularLocation>
        <location evidence="1 7">Cell membrane</location>
        <topology evidence="1 7">Multi-pass membrane protein</topology>
    </subcellularLocation>
</comment>
<organism evidence="10 11">
    <name type="scientific">Nitratireductor thuwali</name>
    <dbReference type="NCBI Taxonomy" id="2267699"/>
    <lineage>
        <taxon>Bacteria</taxon>
        <taxon>Pseudomonadati</taxon>
        <taxon>Pseudomonadota</taxon>
        <taxon>Alphaproteobacteria</taxon>
        <taxon>Hyphomicrobiales</taxon>
        <taxon>Phyllobacteriaceae</taxon>
        <taxon>Nitratireductor</taxon>
    </lineage>
</organism>
<keyword evidence="5 7" id="KW-1133">Transmembrane helix</keyword>
<reference evidence="10 11" key="1">
    <citation type="submission" date="2018-07" db="EMBL/GenBank/DDBJ databases">
        <title>Genome sequence of Nitratireductor thuwali#1536.</title>
        <authorList>
            <person name="Michoud G."/>
            <person name="Merlino G."/>
            <person name="Sefrji F.O."/>
            <person name="Daffonchio D."/>
        </authorList>
    </citation>
    <scope>NUCLEOTIDE SEQUENCE [LARGE SCALE GENOMIC DNA]</scope>
    <source>
        <strain evidence="11">Nit1536</strain>
    </source>
</reference>